<keyword evidence="8" id="KW-0547">Nucleotide-binding</keyword>
<keyword evidence="10 16" id="KW-0560">Oxidoreductase</keyword>
<dbReference type="InterPro" id="IPR000318">
    <property type="entry name" value="Nase_comp1_CS"/>
</dbReference>
<evidence type="ECO:0000256" key="2">
    <source>
        <dbReference type="ARBA" id="ARBA00001969"/>
    </source>
</evidence>
<evidence type="ECO:0000256" key="13">
    <source>
        <dbReference type="ARBA" id="ARBA00023231"/>
    </source>
</evidence>
<feature type="domain" description="Nitrogenase/oxidoreductase component 1" evidence="17">
    <location>
        <begin position="59"/>
        <end position="512"/>
    </location>
</feature>
<evidence type="ECO:0000259" key="17">
    <source>
        <dbReference type="Pfam" id="PF00148"/>
    </source>
</evidence>
<comment type="subunit">
    <text evidence="5">Tetramer of two alpha and two beta chains. Forms complex with the iron protein (nitrogenase component 2).</text>
</comment>
<dbReference type="EMBL" id="JACHVA010000022">
    <property type="protein sequence ID" value="MBC2600509.1"/>
    <property type="molecule type" value="Genomic_DNA"/>
</dbReference>
<evidence type="ECO:0000256" key="4">
    <source>
        <dbReference type="ARBA" id="ARBA00011002"/>
    </source>
</evidence>
<dbReference type="Proteomes" id="UP000525652">
    <property type="component" value="Unassembled WGS sequence"/>
</dbReference>
<evidence type="ECO:0000256" key="6">
    <source>
        <dbReference type="ARBA" id="ARBA00022505"/>
    </source>
</evidence>
<accession>A0A7X1AV86</accession>
<dbReference type="PROSITE" id="PS00090">
    <property type="entry name" value="NITROGENASE_1_2"/>
    <property type="match status" value="1"/>
</dbReference>
<dbReference type="NCBIfam" id="TIGR01282">
    <property type="entry name" value="nifD"/>
    <property type="match status" value="1"/>
</dbReference>
<evidence type="ECO:0000256" key="10">
    <source>
        <dbReference type="ARBA" id="ARBA00023002"/>
    </source>
</evidence>
<keyword evidence="12" id="KW-0411">Iron-sulfur</keyword>
<reference evidence="18 19" key="1">
    <citation type="submission" date="2020-07" db="EMBL/GenBank/DDBJ databases">
        <authorList>
            <person name="Feng X."/>
        </authorList>
    </citation>
    <scope>NUCLEOTIDE SEQUENCE [LARGE SCALE GENOMIC DNA]</scope>
    <source>
        <strain evidence="18 19">JCM14086</strain>
    </source>
</reference>
<comment type="cofactor">
    <cofactor evidence="1">
        <name>[8Fe-7S] cluster</name>
        <dbReference type="ChEBI" id="CHEBI:21143"/>
    </cofactor>
</comment>
<dbReference type="PANTHER" id="PTHR43457">
    <property type="entry name" value="NITROGENASE MOLYBDENUM-IRON PROTEIN ALPHA CHAIN"/>
    <property type="match status" value="1"/>
</dbReference>
<organism evidence="18 19">
    <name type="scientific">Puniceicoccus vermicola</name>
    <dbReference type="NCBI Taxonomy" id="388746"/>
    <lineage>
        <taxon>Bacteria</taxon>
        <taxon>Pseudomonadati</taxon>
        <taxon>Verrucomicrobiota</taxon>
        <taxon>Opitutia</taxon>
        <taxon>Puniceicoccales</taxon>
        <taxon>Puniceicoccaceae</taxon>
        <taxon>Puniceicoccus</taxon>
    </lineage>
</organism>
<evidence type="ECO:0000313" key="18">
    <source>
        <dbReference type="EMBL" id="MBC2600509.1"/>
    </source>
</evidence>
<keyword evidence="19" id="KW-1185">Reference proteome</keyword>
<comment type="cofactor">
    <cofactor evidence="2">
        <name>[7Fe-Mo-9S-C-homocitryl] cluster</name>
        <dbReference type="ChEBI" id="CHEBI:30409"/>
    </cofactor>
</comment>
<name>A0A7X1AV86_9BACT</name>
<keyword evidence="9" id="KW-0067">ATP-binding</keyword>
<keyword evidence="11 16" id="KW-0408">Iron</keyword>
<dbReference type="Gene3D" id="3.40.50.12380">
    <property type="entry name" value="Nitrogenase MoFe cofactor biosynthesis protein NifE, C-terminal"/>
    <property type="match status" value="1"/>
</dbReference>
<dbReference type="NCBIfam" id="TIGR01862">
    <property type="entry name" value="N2-ase-Ialpha"/>
    <property type="match status" value="1"/>
</dbReference>
<evidence type="ECO:0000256" key="14">
    <source>
        <dbReference type="ARBA" id="ARBA00047967"/>
    </source>
</evidence>
<keyword evidence="13 15" id="KW-0535">Nitrogen fixation</keyword>
<evidence type="ECO:0000256" key="15">
    <source>
        <dbReference type="RuleBase" id="RU004021"/>
    </source>
</evidence>
<evidence type="ECO:0000256" key="8">
    <source>
        <dbReference type="ARBA" id="ARBA00022741"/>
    </source>
</evidence>
<evidence type="ECO:0000256" key="16">
    <source>
        <dbReference type="RuleBase" id="RU004022"/>
    </source>
</evidence>
<keyword evidence="7 16" id="KW-0479">Metal-binding</keyword>
<dbReference type="Gene3D" id="3.40.50.1980">
    <property type="entry name" value="Nitrogenase molybdenum iron protein domain"/>
    <property type="match status" value="2"/>
</dbReference>
<comment type="similarity">
    <text evidence="4 15">Belongs to the NifD/NifK/NifE/NifN family.</text>
</comment>
<keyword evidence="6" id="KW-0500">Molybdenum</keyword>
<dbReference type="PROSITE" id="PS00699">
    <property type="entry name" value="NITROGENASE_1_1"/>
    <property type="match status" value="1"/>
</dbReference>
<dbReference type="GO" id="GO:0046872">
    <property type="term" value="F:metal ion binding"/>
    <property type="evidence" value="ECO:0007669"/>
    <property type="project" value="UniProtKB-KW"/>
</dbReference>
<comment type="caution">
    <text evidence="18">The sequence shown here is derived from an EMBL/GenBank/DDBJ whole genome shotgun (WGS) entry which is preliminary data.</text>
</comment>
<evidence type="ECO:0000313" key="19">
    <source>
        <dbReference type="Proteomes" id="UP000525652"/>
    </source>
</evidence>
<proteinExistence type="inferred from homology"/>
<dbReference type="SUPFAM" id="SSF53807">
    <property type="entry name" value="Helical backbone' metal receptor"/>
    <property type="match status" value="1"/>
</dbReference>
<dbReference type="AlphaFoldDB" id="A0A7X1AV86"/>
<gene>
    <name evidence="18" type="primary">nifD</name>
    <name evidence="18" type="ORF">H5P30_01805</name>
</gene>
<dbReference type="InterPro" id="IPR005972">
    <property type="entry name" value="Nase_Mo-Fe_asu"/>
</dbReference>
<dbReference type="PANTHER" id="PTHR43457:SF1">
    <property type="entry name" value="NITROGENASE MOLYBDENUM-IRON PROTEIN ALPHA CHAIN"/>
    <property type="match status" value="1"/>
</dbReference>
<dbReference type="EC" id="1.18.6.1" evidence="16"/>
<dbReference type="InterPro" id="IPR010143">
    <property type="entry name" value="Nase_comp1_asu"/>
</dbReference>
<protein>
    <recommendedName>
        <fullName evidence="16">Nitrogenase protein alpha chain</fullName>
        <ecNumber evidence="16">1.18.6.1</ecNumber>
    </recommendedName>
</protein>
<dbReference type="GO" id="GO:0016612">
    <property type="term" value="C:molybdenum-iron nitrogenase complex"/>
    <property type="evidence" value="ECO:0007669"/>
    <property type="project" value="UniProtKB-UniRule"/>
</dbReference>
<dbReference type="GO" id="GO:0051536">
    <property type="term" value="F:iron-sulfur cluster binding"/>
    <property type="evidence" value="ECO:0007669"/>
    <property type="project" value="UniProtKB-KW"/>
</dbReference>
<comment type="function">
    <text evidence="3">This molybdenum-iron protein is part of the nitrogenase complex that catalyzes the key enzymatic reactions in nitrogen fixation.</text>
</comment>
<evidence type="ECO:0000256" key="5">
    <source>
        <dbReference type="ARBA" id="ARBA00011462"/>
    </source>
</evidence>
<evidence type="ECO:0000256" key="7">
    <source>
        <dbReference type="ARBA" id="ARBA00022723"/>
    </source>
</evidence>
<evidence type="ECO:0000256" key="9">
    <source>
        <dbReference type="ARBA" id="ARBA00022840"/>
    </source>
</evidence>
<evidence type="ECO:0000256" key="1">
    <source>
        <dbReference type="ARBA" id="ARBA00001919"/>
    </source>
</evidence>
<dbReference type="InterPro" id="IPR000510">
    <property type="entry name" value="Nase/OxRdtase_comp1"/>
</dbReference>
<evidence type="ECO:0000256" key="3">
    <source>
        <dbReference type="ARBA" id="ARBA00002621"/>
    </source>
</evidence>
<comment type="catalytic activity">
    <reaction evidence="14 16">
        <text>N2 + 8 reduced [2Fe-2S]-[ferredoxin] + 16 ATP + 16 H2O = H2 + 8 oxidized [2Fe-2S]-[ferredoxin] + 2 NH4(+) + 16 ADP + 16 phosphate + 6 H(+)</text>
        <dbReference type="Rhea" id="RHEA:21448"/>
        <dbReference type="Rhea" id="RHEA-COMP:10000"/>
        <dbReference type="Rhea" id="RHEA-COMP:10001"/>
        <dbReference type="ChEBI" id="CHEBI:15377"/>
        <dbReference type="ChEBI" id="CHEBI:15378"/>
        <dbReference type="ChEBI" id="CHEBI:17997"/>
        <dbReference type="ChEBI" id="CHEBI:18276"/>
        <dbReference type="ChEBI" id="CHEBI:28938"/>
        <dbReference type="ChEBI" id="CHEBI:30616"/>
        <dbReference type="ChEBI" id="CHEBI:33737"/>
        <dbReference type="ChEBI" id="CHEBI:33738"/>
        <dbReference type="ChEBI" id="CHEBI:43474"/>
        <dbReference type="ChEBI" id="CHEBI:456216"/>
        <dbReference type="EC" id="1.18.6.1"/>
    </reaction>
</comment>
<dbReference type="GO" id="GO:0016163">
    <property type="term" value="F:nitrogenase activity"/>
    <property type="evidence" value="ECO:0007669"/>
    <property type="project" value="UniProtKB-UniRule"/>
</dbReference>
<evidence type="ECO:0000256" key="12">
    <source>
        <dbReference type="ARBA" id="ARBA00023014"/>
    </source>
</evidence>
<dbReference type="GO" id="GO:0005524">
    <property type="term" value="F:ATP binding"/>
    <property type="evidence" value="ECO:0007669"/>
    <property type="project" value="UniProtKB-KW"/>
</dbReference>
<evidence type="ECO:0000256" key="11">
    <source>
        <dbReference type="ARBA" id="ARBA00023004"/>
    </source>
</evidence>
<dbReference type="Pfam" id="PF00148">
    <property type="entry name" value="Oxidored_nitro"/>
    <property type="match status" value="1"/>
</dbReference>
<sequence>MGPTGPSAAEAREKMLDIYPKKTLRKRSKQMMVNENPSTPAEIGANSRTVPGIITQRGCSYAGCKGVVIGPIYDILHITHGPIGCGYYSWLSRRNFTKIRNEGETNYLQYSMSTDMQENHIVFGGETLLKDAIQEAYDEFKPKAISVYATCPVGLIGDDIHAVCKEMKAKLGINIFGFSCEGYKGVSQSAGHHIANNGVFKNMIGLDDTPSKGEYTINILGEYNIGGDAWEIDRILALCGIKIIGTLSGGVTYDEICNAHMADLNVVMCHRSINYMAEMMETKFGIPWFKVNFIGLEGTKKSLRKIAQYFGEKKLIDRVEEVIAAEMSEVRPVIEDVKTRTNGKTAALFVGGSRAHHYQDLFEDMEMKVIAAGYEFAHRDDYEGREVLPSIKVDADSRNIEELTIEEDPERFNLRKTVDRKKSLEESGFAFSDYEGMLKQMKKDTLVIDDISHHEMEKLIELYKPDVIGSGVKDKYVIEKMGVPCKQLHSYDYGGPYAGFKGAINFFKEIDRMTSSRVWELTRAPWHEADEAPEATVSEEVTA</sequence>